<dbReference type="AlphaFoldDB" id="A0A243CY22"/>
<comment type="caution">
    <text evidence="1">The sequence shown here is derived from an EMBL/GenBank/DDBJ whole genome shotgun (WGS) entry which is preliminary data.</text>
</comment>
<reference evidence="1 2" key="1">
    <citation type="submission" date="2016-10" db="EMBL/GenBank/DDBJ databases">
        <title>Comparative genomics of Bacillus thuringiensis reveals a path to pathogens against multiple invertebrate hosts.</title>
        <authorList>
            <person name="Zheng J."/>
            <person name="Gao Q."/>
            <person name="Liu H."/>
            <person name="Peng D."/>
            <person name="Ruan L."/>
            <person name="Sun M."/>
        </authorList>
    </citation>
    <scope>NUCLEOTIDE SEQUENCE [LARGE SCALE GENOMIC DNA]</scope>
    <source>
        <strain evidence="1">BGSC 4CE1</strain>
    </source>
</reference>
<dbReference type="Proteomes" id="UP000194911">
    <property type="component" value="Unassembled WGS sequence"/>
</dbReference>
<dbReference type="RefSeq" id="WP_000763089.1">
    <property type="nucleotide sequence ID" value="NZ_NFDQ01000062.1"/>
</dbReference>
<evidence type="ECO:0000313" key="2">
    <source>
        <dbReference type="Proteomes" id="UP000194911"/>
    </source>
</evidence>
<proteinExistence type="predicted"/>
<accession>A0A243CY22</accession>
<sequence>MKLEIEKFISEIEFPEAAMSLIEEGIRCYKAGAYRSAYIMSYFFFLSVVKHRTLESSYAPIGYGRERKKKTDEIPNDEFWERKVFDLITTGKSHSCYFEVSESIITQMEYWRTLRHDCVHSKGNQFVAAHVESFWLFLQTTLPELLINCRKNVFSREAEEILENLFEWDKK</sequence>
<organism evidence="1 2">
    <name type="scientific">Bacillus thuringiensis serovar vazensis</name>
    <dbReference type="NCBI Taxonomy" id="180867"/>
    <lineage>
        <taxon>Bacteria</taxon>
        <taxon>Bacillati</taxon>
        <taxon>Bacillota</taxon>
        <taxon>Bacilli</taxon>
        <taxon>Bacillales</taxon>
        <taxon>Bacillaceae</taxon>
        <taxon>Bacillus</taxon>
        <taxon>Bacillus cereus group</taxon>
    </lineage>
</organism>
<name>A0A243CY22_BACTU</name>
<protein>
    <recommendedName>
        <fullName evidence="3">HEPN domain-containing protein</fullName>
    </recommendedName>
</protein>
<dbReference type="EMBL" id="NFDQ01000062">
    <property type="protein sequence ID" value="OTY74935.1"/>
    <property type="molecule type" value="Genomic_DNA"/>
</dbReference>
<evidence type="ECO:0000313" key="1">
    <source>
        <dbReference type="EMBL" id="OTY74935.1"/>
    </source>
</evidence>
<evidence type="ECO:0008006" key="3">
    <source>
        <dbReference type="Google" id="ProtNLM"/>
    </source>
</evidence>
<gene>
    <name evidence="1" type="ORF">BK749_14860</name>
</gene>